<feature type="chain" id="PRO_5025581922" evidence="1">
    <location>
        <begin position="16"/>
        <end position="182"/>
    </location>
</feature>
<dbReference type="GeneID" id="54351612"/>
<keyword evidence="3" id="KW-1185">Reference proteome</keyword>
<evidence type="ECO:0000313" key="2">
    <source>
        <dbReference type="EMBL" id="KAF1924175.1"/>
    </source>
</evidence>
<sequence length="182" mass="20238">MIITTLLTLTTLAAALSIPSPSLRATNPKPHPKLLESACTFTLQHRQQSSTTYIQLITIIDHANAIRIDVAGQRPPTEYNSYVRLDDAHVFAMTGLLDERNLTISTVSRHELEFEIGEVRWSTRRSGREAGCNAGAWEGGLDRRERRMVCLFPCEKVAMEDRGDVYGDAGESARQVRIGLQG</sequence>
<dbReference type="OrthoDB" id="3792543at2759"/>
<proteinExistence type="predicted"/>
<dbReference type="AlphaFoldDB" id="A0A6A5R7M6"/>
<keyword evidence="1" id="KW-0732">Signal</keyword>
<dbReference type="Proteomes" id="UP000800082">
    <property type="component" value="Unassembled WGS sequence"/>
</dbReference>
<dbReference type="EMBL" id="ML978996">
    <property type="protein sequence ID" value="KAF1924175.1"/>
    <property type="molecule type" value="Genomic_DNA"/>
</dbReference>
<gene>
    <name evidence="2" type="ORF">M421DRAFT_425007</name>
</gene>
<reference evidence="2" key="1">
    <citation type="journal article" date="2020" name="Stud. Mycol.">
        <title>101 Dothideomycetes genomes: a test case for predicting lifestyles and emergence of pathogens.</title>
        <authorList>
            <person name="Haridas S."/>
            <person name="Albert R."/>
            <person name="Binder M."/>
            <person name="Bloem J."/>
            <person name="Labutti K."/>
            <person name="Salamov A."/>
            <person name="Andreopoulos B."/>
            <person name="Baker S."/>
            <person name="Barry K."/>
            <person name="Bills G."/>
            <person name="Bluhm B."/>
            <person name="Cannon C."/>
            <person name="Castanera R."/>
            <person name="Culley D."/>
            <person name="Daum C."/>
            <person name="Ezra D."/>
            <person name="Gonzalez J."/>
            <person name="Henrissat B."/>
            <person name="Kuo A."/>
            <person name="Liang C."/>
            <person name="Lipzen A."/>
            <person name="Lutzoni F."/>
            <person name="Magnuson J."/>
            <person name="Mondo S."/>
            <person name="Nolan M."/>
            <person name="Ohm R."/>
            <person name="Pangilinan J."/>
            <person name="Park H.-J."/>
            <person name="Ramirez L."/>
            <person name="Alfaro M."/>
            <person name="Sun H."/>
            <person name="Tritt A."/>
            <person name="Yoshinaga Y."/>
            <person name="Zwiers L.-H."/>
            <person name="Turgeon B."/>
            <person name="Goodwin S."/>
            <person name="Spatafora J."/>
            <person name="Crous P."/>
            <person name="Grigoriev I."/>
        </authorList>
    </citation>
    <scope>NUCLEOTIDE SEQUENCE</scope>
    <source>
        <strain evidence="2">CBS 183.55</strain>
    </source>
</reference>
<accession>A0A6A5R7M6</accession>
<dbReference type="RefSeq" id="XP_033444428.1">
    <property type="nucleotide sequence ID" value="XM_033593944.1"/>
</dbReference>
<name>A0A6A5R7M6_9PLEO</name>
<feature type="signal peptide" evidence="1">
    <location>
        <begin position="1"/>
        <end position="15"/>
    </location>
</feature>
<evidence type="ECO:0000256" key="1">
    <source>
        <dbReference type="SAM" id="SignalP"/>
    </source>
</evidence>
<evidence type="ECO:0000313" key="3">
    <source>
        <dbReference type="Proteomes" id="UP000800082"/>
    </source>
</evidence>
<organism evidence="2 3">
    <name type="scientific">Didymella exigua CBS 183.55</name>
    <dbReference type="NCBI Taxonomy" id="1150837"/>
    <lineage>
        <taxon>Eukaryota</taxon>
        <taxon>Fungi</taxon>
        <taxon>Dikarya</taxon>
        <taxon>Ascomycota</taxon>
        <taxon>Pezizomycotina</taxon>
        <taxon>Dothideomycetes</taxon>
        <taxon>Pleosporomycetidae</taxon>
        <taxon>Pleosporales</taxon>
        <taxon>Pleosporineae</taxon>
        <taxon>Didymellaceae</taxon>
        <taxon>Didymella</taxon>
    </lineage>
</organism>
<protein>
    <submittedName>
        <fullName evidence="2">Uncharacterized protein</fullName>
    </submittedName>
</protein>